<feature type="domain" description="Carboxylesterase type B" evidence="5">
    <location>
        <begin position="11"/>
        <end position="508"/>
    </location>
</feature>
<dbReference type="PANTHER" id="PTHR43142:SF1">
    <property type="entry name" value="CARBOXYLIC ESTER HYDROLASE"/>
    <property type="match status" value="1"/>
</dbReference>
<comment type="caution">
    <text evidence="6">The sequence shown here is derived from an EMBL/GenBank/DDBJ whole genome shotgun (WGS) entry which is preliminary data.</text>
</comment>
<dbReference type="Pfam" id="PF00135">
    <property type="entry name" value="COesterase"/>
    <property type="match status" value="1"/>
</dbReference>
<proteinExistence type="inferred from homology"/>
<reference evidence="6 7" key="1">
    <citation type="submission" date="2024-01" db="EMBL/GenBank/DDBJ databases">
        <authorList>
            <person name="Allen C."/>
            <person name="Tagirdzhanova G."/>
        </authorList>
    </citation>
    <scope>NUCLEOTIDE SEQUENCE [LARGE SCALE GENOMIC DNA]</scope>
</reference>
<sequence length="541" mass="59668">MPASPSGTATITVPTLGSISGLVYTNGVKQFCGIPYATLKKRWSRSELTTSLPGGHHNGTDYGPIAPQPPEYRGDDDPMVPVKRLSHFPHVPPEDEFGCLNLNVAMPPDSLPGPHPVMVWIHGGSLLFGSSSHPTYDLVKLVSHSIDRGTPVVCVSLNYRVGLFGFLASRAIQTDLAACGQTGAGNFGLTDQQTGLAWVQRYIAFFGGDTGNVTIFGESAGGMSVSYQVCAARPAVFHRSISMSGNLNTIPVWTVEQHEKRYRALLVRVGIDPDDAKALEKLRAVPQETLVSATCPIDGTVATTGNACNDGWFFSQPPAADKIASPPAWLKSYMVGNVKDEAMIFRHTLEVADFALLRNTMTKHMSPSAVDRVLSLYGIVPDVPKSQFVVRVERMATDCLFHVQDRIHLRRSQVPSYGYHFDQVSTLNNPLEGLAYHAIDLLYVFLNLWEEMTPGQQKLALRVSGDFIDYAYGKEPWEQYGVAKRWRIYGPDDVYDLKTEAQDEAVRQYSRMDQILSFQELGAWIAAVDDFVDQRYLMGTN</sequence>
<dbReference type="SUPFAM" id="SSF53474">
    <property type="entry name" value="alpha/beta-Hydrolases"/>
    <property type="match status" value="1"/>
</dbReference>
<dbReference type="PROSITE" id="PS00122">
    <property type="entry name" value="CARBOXYLESTERASE_B_1"/>
    <property type="match status" value="1"/>
</dbReference>
<evidence type="ECO:0000256" key="3">
    <source>
        <dbReference type="RuleBase" id="RU361235"/>
    </source>
</evidence>
<organism evidence="6 7">
    <name type="scientific">Sporothrix eucalyptigena</name>
    <dbReference type="NCBI Taxonomy" id="1812306"/>
    <lineage>
        <taxon>Eukaryota</taxon>
        <taxon>Fungi</taxon>
        <taxon>Dikarya</taxon>
        <taxon>Ascomycota</taxon>
        <taxon>Pezizomycotina</taxon>
        <taxon>Sordariomycetes</taxon>
        <taxon>Sordariomycetidae</taxon>
        <taxon>Ophiostomatales</taxon>
        <taxon>Ophiostomataceae</taxon>
        <taxon>Sporothrix</taxon>
    </lineage>
</organism>
<accession>A0ABP0D1J7</accession>
<protein>
    <recommendedName>
        <fullName evidence="3">Carboxylic ester hydrolase</fullName>
        <ecNumber evidence="3">3.1.1.-</ecNumber>
    </recommendedName>
</protein>
<name>A0ABP0D1J7_9PEZI</name>
<dbReference type="Gene3D" id="3.40.50.1820">
    <property type="entry name" value="alpha/beta hydrolase"/>
    <property type="match status" value="1"/>
</dbReference>
<evidence type="ECO:0000256" key="2">
    <source>
        <dbReference type="ARBA" id="ARBA00022801"/>
    </source>
</evidence>
<dbReference type="EC" id="3.1.1.-" evidence="3"/>
<dbReference type="EMBL" id="CAWUHD010000226">
    <property type="protein sequence ID" value="CAK7238282.1"/>
    <property type="molecule type" value="Genomic_DNA"/>
</dbReference>
<gene>
    <name evidence="6" type="ORF">SEUCBS140593_010508</name>
</gene>
<dbReference type="InterPro" id="IPR019826">
    <property type="entry name" value="Carboxylesterase_B_AS"/>
</dbReference>
<keyword evidence="7" id="KW-1185">Reference proteome</keyword>
<comment type="similarity">
    <text evidence="1 3">Belongs to the type-B carboxylesterase/lipase family.</text>
</comment>
<dbReference type="InterPro" id="IPR029058">
    <property type="entry name" value="AB_hydrolase_fold"/>
</dbReference>
<dbReference type="InterPro" id="IPR002018">
    <property type="entry name" value="CarbesteraseB"/>
</dbReference>
<evidence type="ECO:0000313" key="6">
    <source>
        <dbReference type="EMBL" id="CAK7238282.1"/>
    </source>
</evidence>
<evidence type="ECO:0000259" key="5">
    <source>
        <dbReference type="Pfam" id="PF00135"/>
    </source>
</evidence>
<dbReference type="Proteomes" id="UP001642482">
    <property type="component" value="Unassembled WGS sequence"/>
</dbReference>
<dbReference type="PANTHER" id="PTHR43142">
    <property type="entry name" value="CARBOXYLIC ESTER HYDROLASE"/>
    <property type="match status" value="1"/>
</dbReference>
<evidence type="ECO:0000256" key="1">
    <source>
        <dbReference type="ARBA" id="ARBA00005964"/>
    </source>
</evidence>
<evidence type="ECO:0000313" key="7">
    <source>
        <dbReference type="Proteomes" id="UP001642482"/>
    </source>
</evidence>
<evidence type="ECO:0000256" key="4">
    <source>
        <dbReference type="SAM" id="MobiDB-lite"/>
    </source>
</evidence>
<feature type="region of interest" description="Disordered" evidence="4">
    <location>
        <begin position="50"/>
        <end position="77"/>
    </location>
</feature>
<keyword evidence="2 3" id="KW-0378">Hydrolase</keyword>